<keyword evidence="2 3" id="KW-0802">TPR repeat</keyword>
<dbReference type="Proteomes" id="UP000276407">
    <property type="component" value="Chromosome 2"/>
</dbReference>
<sequence length="188" mass="21096">MVPFDLRSRLLSIFTFCLTIALFSSCSSEQEKTQEPISTRKPEPNPFQLGNSKFKSGEYLEAIEFYSRDLDVNPDNPVSLNNRGLAKSKSGNEAGAIADYSQAIEKREDYATAYNNRGFAKIKTSDYQGAIEDLSSAIRLRPTYTNALNNRAVANWAIKEKQKACADWKTAEIIGHKEAENSFDKFCN</sequence>
<dbReference type="InterPro" id="IPR050498">
    <property type="entry name" value="Ycf3"/>
</dbReference>
<dbReference type="GO" id="GO:0046813">
    <property type="term" value="P:receptor-mediated virion attachment to host cell"/>
    <property type="evidence" value="ECO:0007669"/>
    <property type="project" value="TreeGrafter"/>
</dbReference>
<feature type="region of interest" description="Disordered" evidence="4">
    <location>
        <begin position="31"/>
        <end position="50"/>
    </location>
</feature>
<dbReference type="KEGG" id="lkm:EFP84_18595"/>
<feature type="repeat" description="TPR" evidence="3">
    <location>
        <begin position="43"/>
        <end position="76"/>
    </location>
</feature>
<evidence type="ECO:0000256" key="2">
    <source>
        <dbReference type="ARBA" id="ARBA00022803"/>
    </source>
</evidence>
<dbReference type="PANTHER" id="PTHR44858:SF1">
    <property type="entry name" value="UDP-N-ACETYLGLUCOSAMINE--PEPTIDE N-ACETYLGLUCOSAMINYLTRANSFERASE SPINDLY-RELATED"/>
    <property type="match status" value="1"/>
</dbReference>
<dbReference type="PANTHER" id="PTHR44858">
    <property type="entry name" value="TETRATRICOPEPTIDE REPEAT PROTEIN 6"/>
    <property type="match status" value="1"/>
</dbReference>
<dbReference type="GO" id="GO:0009279">
    <property type="term" value="C:cell outer membrane"/>
    <property type="evidence" value="ECO:0007669"/>
    <property type="project" value="TreeGrafter"/>
</dbReference>
<protein>
    <submittedName>
        <fullName evidence="5">Tetratricopeptide repeat protein</fullName>
    </submittedName>
</protein>
<feature type="compositionally biased region" description="Basic and acidic residues" evidence="4">
    <location>
        <begin position="31"/>
        <end position="43"/>
    </location>
</feature>
<dbReference type="SMART" id="SM00028">
    <property type="entry name" value="TPR"/>
    <property type="match status" value="4"/>
</dbReference>
<proteinExistence type="predicted"/>
<evidence type="ECO:0000256" key="1">
    <source>
        <dbReference type="ARBA" id="ARBA00022737"/>
    </source>
</evidence>
<evidence type="ECO:0000256" key="4">
    <source>
        <dbReference type="SAM" id="MobiDB-lite"/>
    </source>
</evidence>
<dbReference type="InterPro" id="IPR019734">
    <property type="entry name" value="TPR_rpt"/>
</dbReference>
<evidence type="ECO:0000313" key="6">
    <source>
        <dbReference type="Proteomes" id="UP000276407"/>
    </source>
</evidence>
<dbReference type="InterPro" id="IPR011990">
    <property type="entry name" value="TPR-like_helical_dom_sf"/>
</dbReference>
<accession>A0AAD0XR98</accession>
<dbReference type="EMBL" id="CP033615">
    <property type="protein sequence ID" value="AYV57655.1"/>
    <property type="molecule type" value="Genomic_DNA"/>
</dbReference>
<gene>
    <name evidence="5" type="ORF">EFP84_18595</name>
</gene>
<dbReference type="Pfam" id="PF13414">
    <property type="entry name" value="TPR_11"/>
    <property type="match status" value="1"/>
</dbReference>
<reference evidence="5 6" key="1">
    <citation type="submission" date="2018-11" db="EMBL/GenBank/DDBJ databases">
        <title>Complete genome sequence of Leptospira kmetyi isolate LS 001/16 from soil sample associated with a leptospirosis patient in Kelantan.</title>
        <authorList>
            <person name="Muhammad Yusoff F."/>
            <person name="Muhammad Yusoff S."/>
            <person name="Ahmad M.N."/>
            <person name="Yusof N.Y."/>
            <person name="Aziah I."/>
        </authorList>
    </citation>
    <scope>NUCLEOTIDE SEQUENCE [LARGE SCALE GENOMIC DNA]</scope>
    <source>
        <strain evidence="5 6">LS 001/16</strain>
    </source>
</reference>
<dbReference type="PROSITE" id="PS51257">
    <property type="entry name" value="PROKAR_LIPOPROTEIN"/>
    <property type="match status" value="1"/>
</dbReference>
<keyword evidence="1" id="KW-0677">Repeat</keyword>
<dbReference type="RefSeq" id="WP_123180388.1">
    <property type="nucleotide sequence ID" value="NZ_CP033615.1"/>
</dbReference>
<dbReference type="PROSITE" id="PS50005">
    <property type="entry name" value="TPR"/>
    <property type="match status" value="2"/>
</dbReference>
<dbReference type="AlphaFoldDB" id="A0AAD0XR98"/>
<organism evidence="5 6">
    <name type="scientific">Leptospira kmetyi</name>
    <dbReference type="NCBI Taxonomy" id="408139"/>
    <lineage>
        <taxon>Bacteria</taxon>
        <taxon>Pseudomonadati</taxon>
        <taxon>Spirochaetota</taxon>
        <taxon>Spirochaetia</taxon>
        <taxon>Leptospirales</taxon>
        <taxon>Leptospiraceae</taxon>
        <taxon>Leptospira</taxon>
    </lineage>
</organism>
<evidence type="ECO:0000256" key="3">
    <source>
        <dbReference type="PROSITE-ProRule" id="PRU00339"/>
    </source>
</evidence>
<dbReference type="Gene3D" id="1.25.40.10">
    <property type="entry name" value="Tetratricopeptide repeat domain"/>
    <property type="match status" value="2"/>
</dbReference>
<name>A0AAD0XR98_9LEPT</name>
<evidence type="ECO:0000313" key="5">
    <source>
        <dbReference type="EMBL" id="AYV57655.1"/>
    </source>
</evidence>
<feature type="repeat" description="TPR" evidence="3">
    <location>
        <begin position="111"/>
        <end position="144"/>
    </location>
</feature>
<dbReference type="SUPFAM" id="SSF48452">
    <property type="entry name" value="TPR-like"/>
    <property type="match status" value="1"/>
</dbReference>